<evidence type="ECO:0000313" key="1">
    <source>
        <dbReference type="EMBL" id="OCT70453.1"/>
    </source>
</evidence>
<dbReference type="Proteomes" id="UP000694892">
    <property type="component" value="Chromosome 7S"/>
</dbReference>
<protein>
    <submittedName>
        <fullName evidence="1">Uncharacterized protein</fullName>
    </submittedName>
</protein>
<gene>
    <name evidence="1" type="ORF">XELAEV_18037375mg</name>
</gene>
<dbReference type="AlphaFoldDB" id="A0A974CC77"/>
<sequence length="72" mass="7953">MSSYLLSLASSPFFTLLTDGCCFNEALFILLIVFNKIIVIINVPDLMDELAVNCTQKHCACAHQVLIPMCNS</sequence>
<evidence type="ECO:0000313" key="2">
    <source>
        <dbReference type="Proteomes" id="UP000694892"/>
    </source>
</evidence>
<proteinExistence type="predicted"/>
<organism evidence="1 2">
    <name type="scientific">Xenopus laevis</name>
    <name type="common">African clawed frog</name>
    <dbReference type="NCBI Taxonomy" id="8355"/>
    <lineage>
        <taxon>Eukaryota</taxon>
        <taxon>Metazoa</taxon>
        <taxon>Chordata</taxon>
        <taxon>Craniata</taxon>
        <taxon>Vertebrata</taxon>
        <taxon>Euteleostomi</taxon>
        <taxon>Amphibia</taxon>
        <taxon>Batrachia</taxon>
        <taxon>Anura</taxon>
        <taxon>Pipoidea</taxon>
        <taxon>Pipidae</taxon>
        <taxon>Xenopodinae</taxon>
        <taxon>Xenopus</taxon>
        <taxon>Xenopus</taxon>
    </lineage>
</organism>
<reference evidence="2" key="1">
    <citation type="journal article" date="2016" name="Nature">
        <title>Genome evolution in the allotetraploid frog Xenopus laevis.</title>
        <authorList>
            <person name="Session A.M."/>
            <person name="Uno Y."/>
            <person name="Kwon T."/>
            <person name="Chapman J.A."/>
            <person name="Toyoda A."/>
            <person name="Takahashi S."/>
            <person name="Fukui A."/>
            <person name="Hikosaka A."/>
            <person name="Suzuki A."/>
            <person name="Kondo M."/>
            <person name="van Heeringen S.J."/>
            <person name="Quigley I."/>
            <person name="Heinz S."/>
            <person name="Ogino H."/>
            <person name="Ochi H."/>
            <person name="Hellsten U."/>
            <person name="Lyons J.B."/>
            <person name="Simakov O."/>
            <person name="Putnam N."/>
            <person name="Stites J."/>
            <person name="Kuroki Y."/>
            <person name="Tanaka T."/>
            <person name="Michiue T."/>
            <person name="Watanabe M."/>
            <person name="Bogdanovic O."/>
            <person name="Lister R."/>
            <person name="Georgiou G."/>
            <person name="Paranjpe S.S."/>
            <person name="van Kruijsbergen I."/>
            <person name="Shu S."/>
            <person name="Carlson J."/>
            <person name="Kinoshita T."/>
            <person name="Ohta Y."/>
            <person name="Mawaribuchi S."/>
            <person name="Jenkins J."/>
            <person name="Grimwood J."/>
            <person name="Schmutz J."/>
            <person name="Mitros T."/>
            <person name="Mozaffari S.V."/>
            <person name="Suzuki Y."/>
            <person name="Haramoto Y."/>
            <person name="Yamamoto T.S."/>
            <person name="Takagi C."/>
            <person name="Heald R."/>
            <person name="Miller K."/>
            <person name="Haudenschild C."/>
            <person name="Kitzman J."/>
            <person name="Nakayama T."/>
            <person name="Izutsu Y."/>
            <person name="Robert J."/>
            <person name="Fortriede J."/>
            <person name="Burns K."/>
            <person name="Lotay V."/>
            <person name="Karimi K."/>
            <person name="Yasuoka Y."/>
            <person name="Dichmann D.S."/>
            <person name="Flajnik M.F."/>
            <person name="Houston D.W."/>
            <person name="Shendure J."/>
            <person name="DuPasquier L."/>
            <person name="Vize P.D."/>
            <person name="Zorn A.M."/>
            <person name="Ito M."/>
            <person name="Marcotte E.M."/>
            <person name="Wallingford J.B."/>
            <person name="Ito Y."/>
            <person name="Asashima M."/>
            <person name="Ueno N."/>
            <person name="Matsuda Y."/>
            <person name="Veenstra G.J."/>
            <person name="Fujiyama A."/>
            <person name="Harland R.M."/>
            <person name="Taira M."/>
            <person name="Rokhsar D.S."/>
        </authorList>
    </citation>
    <scope>NUCLEOTIDE SEQUENCE [LARGE SCALE GENOMIC DNA]</scope>
    <source>
        <strain evidence="2">J</strain>
    </source>
</reference>
<name>A0A974CC77_XENLA</name>
<accession>A0A974CC77</accession>
<dbReference type="EMBL" id="CM004479">
    <property type="protein sequence ID" value="OCT70453.1"/>
    <property type="molecule type" value="Genomic_DNA"/>
</dbReference>